<dbReference type="Proteomes" id="UP000002366">
    <property type="component" value="Chromosome"/>
</dbReference>
<feature type="domain" description="Sugar fermentation stimulation protein C-terminal" evidence="1">
    <location>
        <begin position="91"/>
        <end position="208"/>
    </location>
</feature>
<reference evidence="3 4" key="1">
    <citation type="journal article" date="2010" name="Stand. Genomic Sci.">
        <title>Complete genome sequence of Aminobacterium colombiense type strain (ALA-1).</title>
        <authorList>
            <person name="Chertkov O."/>
            <person name="Sikorski J."/>
            <person name="Brambilla E."/>
            <person name="Lapidus A."/>
            <person name="Copeland A."/>
            <person name="Glavina Del Rio T."/>
            <person name="Nolan M."/>
            <person name="Lucas S."/>
            <person name="Tice H."/>
            <person name="Cheng J.F."/>
            <person name="Han C."/>
            <person name="Detter J.C."/>
            <person name="Bruce D."/>
            <person name="Tapia R."/>
            <person name="Goodwin L."/>
            <person name="Pitluck S."/>
            <person name="Liolios K."/>
            <person name="Ivanova N."/>
            <person name="Mavromatis K."/>
            <person name="Ovchinnikova G."/>
            <person name="Pati A."/>
            <person name="Chen A."/>
            <person name="Palaniappan K."/>
            <person name="Land M."/>
            <person name="Hauser L."/>
            <person name="Chang Y.J."/>
            <person name="Jeffries C.D."/>
            <person name="Spring S."/>
            <person name="Rohde M."/>
            <person name="Goker M."/>
            <person name="Bristow J."/>
            <person name="Eisen J.A."/>
            <person name="Markowitz V."/>
            <person name="Hugenholtz P."/>
            <person name="Kyrpides N.C."/>
            <person name="Klenk H.P."/>
        </authorList>
    </citation>
    <scope>NUCLEOTIDE SEQUENCE [LARGE SCALE GENOMIC DNA]</scope>
    <source>
        <strain evidence="4">DSM 12261 / ALA-1</strain>
    </source>
</reference>
<dbReference type="RefSeq" id="WP_013047683.1">
    <property type="nucleotide sequence ID" value="NC_014011.1"/>
</dbReference>
<protein>
    <submittedName>
        <fullName evidence="3">Sugar fermentation stimulation protein</fullName>
    </submittedName>
</protein>
<dbReference type="EMBL" id="CP001997">
    <property type="protein sequence ID" value="ADE56417.1"/>
    <property type="molecule type" value="Genomic_DNA"/>
</dbReference>
<dbReference type="InterPro" id="IPR005224">
    <property type="entry name" value="SfsA"/>
</dbReference>
<dbReference type="AlphaFoldDB" id="D5ECY5"/>
<dbReference type="CDD" id="cd22359">
    <property type="entry name" value="SfsA-like_bacterial"/>
    <property type="match status" value="1"/>
</dbReference>
<evidence type="ECO:0000313" key="3">
    <source>
        <dbReference type="EMBL" id="ADE56417.1"/>
    </source>
</evidence>
<dbReference type="OrthoDB" id="9802365at2"/>
<dbReference type="eggNOG" id="COG1489">
    <property type="taxonomic scope" value="Bacteria"/>
</dbReference>
<dbReference type="Gene3D" id="2.40.50.580">
    <property type="match status" value="1"/>
</dbReference>
<dbReference type="InterPro" id="IPR040452">
    <property type="entry name" value="SfsA_C"/>
</dbReference>
<dbReference type="KEGG" id="aco:Amico_0272"/>
<dbReference type="Pfam" id="PF03749">
    <property type="entry name" value="SfsA"/>
    <property type="match status" value="1"/>
</dbReference>
<dbReference type="InterPro" id="IPR041465">
    <property type="entry name" value="SfsA_N"/>
</dbReference>
<gene>
    <name evidence="3" type="ordered locus">Amico_0272</name>
</gene>
<evidence type="ECO:0000313" key="4">
    <source>
        <dbReference type="Proteomes" id="UP000002366"/>
    </source>
</evidence>
<dbReference type="HOGENOM" id="CLU_060934_0_0_0"/>
<dbReference type="NCBIfam" id="TIGR00230">
    <property type="entry name" value="sfsA"/>
    <property type="match status" value="1"/>
</dbReference>
<keyword evidence="4" id="KW-1185">Reference proteome</keyword>
<accession>D5ECY5</accession>
<name>D5ECY5_AMICL</name>
<proteinExistence type="predicted"/>
<dbReference type="Pfam" id="PF17746">
    <property type="entry name" value="SfsA_N"/>
    <property type="match status" value="1"/>
</dbReference>
<dbReference type="STRING" id="572547.Amico_0272"/>
<dbReference type="GO" id="GO:0003677">
    <property type="term" value="F:DNA binding"/>
    <property type="evidence" value="ECO:0007669"/>
    <property type="project" value="InterPro"/>
</dbReference>
<dbReference type="Gene3D" id="3.40.1350.60">
    <property type="match status" value="1"/>
</dbReference>
<feature type="domain" description="SfsA N-terminal OB" evidence="2">
    <location>
        <begin position="19"/>
        <end position="83"/>
    </location>
</feature>
<evidence type="ECO:0000259" key="1">
    <source>
        <dbReference type="Pfam" id="PF03749"/>
    </source>
</evidence>
<dbReference type="PANTHER" id="PTHR30545:SF2">
    <property type="entry name" value="SUGAR FERMENTATION STIMULATION PROTEIN A"/>
    <property type="match status" value="1"/>
</dbReference>
<evidence type="ECO:0000259" key="2">
    <source>
        <dbReference type="Pfam" id="PF17746"/>
    </source>
</evidence>
<sequence length="367" mass="41822">MSEMFRIAGKQPLLEATFLARPNRFLVECLHGDQKVQAFLPNPGRLWEVLLPDTLIYLHKDPHVNPSRKTEFTVIGAMTEHGPVMLHTHKTNDVAAWLFDGGLVPGLENFRVVKREVSRGNSRFDLLVSDGTDQMLIEVKSCTLFGRKIAMFPDAPSLRAVKHLQELCEINRKEMAAGILFIVQSGDPEFFIPDFHIDYEFATKLYHSQIETSDSKKLAVKALKVAWSSDFSFSGEVREIPTPWNVVAQEAGENTIDLYINTFAEEGFYHIFVSSSSEPSKIRTLQRSYAKGGASSRTITIRTQQNIEGMVKKQLSMLCDRVETARDQTVFIFKDNPLKRRSFVQFLIHTRIDRLEPMIPSNLFVRQ</sequence>
<dbReference type="PANTHER" id="PTHR30545">
    <property type="entry name" value="SUGAR FERMENTATION STIMULATION PROTEIN A"/>
    <property type="match status" value="1"/>
</dbReference>
<organism evidence="3 4">
    <name type="scientific">Aminobacterium colombiense (strain DSM 12261 / ALA-1)</name>
    <dbReference type="NCBI Taxonomy" id="572547"/>
    <lineage>
        <taxon>Bacteria</taxon>
        <taxon>Thermotogati</taxon>
        <taxon>Synergistota</taxon>
        <taxon>Synergistia</taxon>
        <taxon>Synergistales</taxon>
        <taxon>Aminobacteriaceae</taxon>
        <taxon>Aminobacterium</taxon>
    </lineage>
</organism>